<comment type="caution">
    <text evidence="2">The sequence shown here is derived from an EMBL/GenBank/DDBJ whole genome shotgun (WGS) entry which is preliminary data.</text>
</comment>
<dbReference type="Proteomes" id="UP000800039">
    <property type="component" value="Unassembled WGS sequence"/>
</dbReference>
<protein>
    <submittedName>
        <fullName evidence="2">Uncharacterized protein</fullName>
    </submittedName>
</protein>
<feature type="region of interest" description="Disordered" evidence="1">
    <location>
        <begin position="1"/>
        <end position="53"/>
    </location>
</feature>
<feature type="compositionally biased region" description="Low complexity" evidence="1">
    <location>
        <begin position="8"/>
        <end position="20"/>
    </location>
</feature>
<feature type="region of interest" description="Disordered" evidence="1">
    <location>
        <begin position="155"/>
        <end position="184"/>
    </location>
</feature>
<organism evidence="2 3">
    <name type="scientific">Cucurbitaria berberidis CBS 394.84</name>
    <dbReference type="NCBI Taxonomy" id="1168544"/>
    <lineage>
        <taxon>Eukaryota</taxon>
        <taxon>Fungi</taxon>
        <taxon>Dikarya</taxon>
        <taxon>Ascomycota</taxon>
        <taxon>Pezizomycotina</taxon>
        <taxon>Dothideomycetes</taxon>
        <taxon>Pleosporomycetidae</taxon>
        <taxon>Pleosporales</taxon>
        <taxon>Pleosporineae</taxon>
        <taxon>Cucurbitariaceae</taxon>
        <taxon>Cucurbitaria</taxon>
    </lineage>
</organism>
<reference evidence="2" key="1">
    <citation type="submission" date="2020-01" db="EMBL/GenBank/DDBJ databases">
        <authorList>
            <consortium name="DOE Joint Genome Institute"/>
            <person name="Haridas S."/>
            <person name="Albert R."/>
            <person name="Binder M."/>
            <person name="Bloem J."/>
            <person name="Labutti K."/>
            <person name="Salamov A."/>
            <person name="Andreopoulos B."/>
            <person name="Baker S.E."/>
            <person name="Barry K."/>
            <person name="Bills G."/>
            <person name="Bluhm B.H."/>
            <person name="Cannon C."/>
            <person name="Castanera R."/>
            <person name="Culley D.E."/>
            <person name="Daum C."/>
            <person name="Ezra D."/>
            <person name="Gonzalez J.B."/>
            <person name="Henrissat B."/>
            <person name="Kuo A."/>
            <person name="Liang C."/>
            <person name="Lipzen A."/>
            <person name="Lutzoni F."/>
            <person name="Magnuson J."/>
            <person name="Mondo S."/>
            <person name="Nolan M."/>
            <person name="Ohm R."/>
            <person name="Pangilinan J."/>
            <person name="Park H.-J."/>
            <person name="Ramirez L."/>
            <person name="Alfaro M."/>
            <person name="Sun H."/>
            <person name="Tritt A."/>
            <person name="Yoshinaga Y."/>
            <person name="Zwiers L.-H."/>
            <person name="Turgeon B.G."/>
            <person name="Goodwin S.B."/>
            <person name="Spatafora J.W."/>
            <person name="Crous P.W."/>
            <person name="Grigoriev I.V."/>
        </authorList>
    </citation>
    <scope>NUCLEOTIDE SEQUENCE</scope>
    <source>
        <strain evidence="2">CBS 394.84</strain>
    </source>
</reference>
<feature type="compositionally biased region" description="Low complexity" evidence="1">
    <location>
        <begin position="34"/>
        <end position="53"/>
    </location>
</feature>
<feature type="compositionally biased region" description="Basic and acidic residues" evidence="1">
    <location>
        <begin position="155"/>
        <end position="172"/>
    </location>
</feature>
<keyword evidence="3" id="KW-1185">Reference proteome</keyword>
<proteinExistence type="predicted"/>
<feature type="compositionally biased region" description="Low complexity" evidence="1">
    <location>
        <begin position="230"/>
        <end position="240"/>
    </location>
</feature>
<dbReference type="RefSeq" id="XP_040792752.1">
    <property type="nucleotide sequence ID" value="XM_040927683.1"/>
</dbReference>
<feature type="compositionally biased region" description="Polar residues" evidence="1">
    <location>
        <begin position="251"/>
        <end position="261"/>
    </location>
</feature>
<gene>
    <name evidence="2" type="ORF">K460DRAFT_270887</name>
</gene>
<dbReference type="GeneID" id="63844936"/>
<dbReference type="EMBL" id="ML976614">
    <property type="protein sequence ID" value="KAF1850189.1"/>
    <property type="molecule type" value="Genomic_DNA"/>
</dbReference>
<evidence type="ECO:0000256" key="1">
    <source>
        <dbReference type="SAM" id="MobiDB-lite"/>
    </source>
</evidence>
<feature type="region of interest" description="Disordered" evidence="1">
    <location>
        <begin position="108"/>
        <end position="141"/>
    </location>
</feature>
<feature type="compositionally biased region" description="Acidic residues" evidence="1">
    <location>
        <begin position="196"/>
        <end position="208"/>
    </location>
</feature>
<evidence type="ECO:0000313" key="2">
    <source>
        <dbReference type="EMBL" id="KAF1850189.1"/>
    </source>
</evidence>
<dbReference type="OrthoDB" id="4755622at2759"/>
<name>A0A9P4LDK3_9PLEO</name>
<sequence length="462" mass="50673">MDPPATPGPRSSTTPAPATPRSRKRNLPPATPGRSITSPFPSRTPRTPGGTVTSCTSDNSLFALVTVHTAKCTECDQRNKDTMRRCPGCTFQVCKPCYERREKQGRGLLHGNLMSGGGGTPTTQRTVRKKPVATTPGGRSVKAEVEAKKEEVATKAEAEGEVKKVTERKEKAAPVPKLAASKKRAVRRKLMVLDFSSEESSDHDDTDFVSDSTSPTPSKRRRTALSFDGAASPASSSTTRATRKPLPTAAMPTNRTANLANTGAPLDPPGSTGSFRSSELNEDDILHLYGVKGYDEPLLGRRQPVMSNPVIEIPDIVKRNFKPRPTQEEIHKKLQENTLKHMEAQWKAEEEAYLYTVRAFVEREAAKHRDDVAMDEDENEALFSAVKEAGRKWSNHTYNKLDVATQNLVRRGLDMRLDRIDEKYKAELATLLSDCAARKLQELAQDSAPFAAPNPGRVAGSK</sequence>
<dbReference type="AlphaFoldDB" id="A0A9P4LDK3"/>
<evidence type="ECO:0000313" key="3">
    <source>
        <dbReference type="Proteomes" id="UP000800039"/>
    </source>
</evidence>
<accession>A0A9P4LDK3</accession>
<feature type="region of interest" description="Disordered" evidence="1">
    <location>
        <begin position="196"/>
        <end position="278"/>
    </location>
</feature>